<keyword evidence="3" id="KW-1185">Reference proteome</keyword>
<reference evidence="2" key="1">
    <citation type="submission" date="2022-12" db="EMBL/GenBank/DDBJ databases">
        <authorList>
            <person name="Alioto T."/>
            <person name="Alioto T."/>
            <person name="Gomez Garrido J."/>
        </authorList>
    </citation>
    <scope>NUCLEOTIDE SEQUENCE</scope>
</reference>
<name>A0AA35KLN5_9SAUR</name>
<sequence>MTSFEKPFRNTFLDAALRKNTFFLSPYLGESNPTKHTPPLRKSSGKKEAARRRRELLHLGRRRGPGAGRGARGGGKEEGRSPAALLPQAPAGRGRDARVSVRGALGGVTVPDRARAA</sequence>
<proteinExistence type="predicted"/>
<evidence type="ECO:0000313" key="3">
    <source>
        <dbReference type="Proteomes" id="UP001178461"/>
    </source>
</evidence>
<dbReference type="Proteomes" id="UP001178461">
    <property type="component" value="Chromosome 7"/>
</dbReference>
<accession>A0AA35KLN5</accession>
<evidence type="ECO:0000256" key="1">
    <source>
        <dbReference type="SAM" id="MobiDB-lite"/>
    </source>
</evidence>
<gene>
    <name evidence="2" type="ORF">PODLI_1B037218</name>
</gene>
<feature type="region of interest" description="Disordered" evidence="1">
    <location>
        <begin position="25"/>
        <end position="117"/>
    </location>
</feature>
<organism evidence="2 3">
    <name type="scientific">Podarcis lilfordi</name>
    <name type="common">Lilford's wall lizard</name>
    <dbReference type="NCBI Taxonomy" id="74358"/>
    <lineage>
        <taxon>Eukaryota</taxon>
        <taxon>Metazoa</taxon>
        <taxon>Chordata</taxon>
        <taxon>Craniata</taxon>
        <taxon>Vertebrata</taxon>
        <taxon>Euteleostomi</taxon>
        <taxon>Lepidosauria</taxon>
        <taxon>Squamata</taxon>
        <taxon>Bifurcata</taxon>
        <taxon>Unidentata</taxon>
        <taxon>Episquamata</taxon>
        <taxon>Laterata</taxon>
        <taxon>Lacertibaenia</taxon>
        <taxon>Lacertidae</taxon>
        <taxon>Podarcis</taxon>
    </lineage>
</organism>
<dbReference type="EMBL" id="OX395132">
    <property type="protein sequence ID" value="CAI5779854.1"/>
    <property type="molecule type" value="Genomic_DNA"/>
</dbReference>
<evidence type="ECO:0000313" key="2">
    <source>
        <dbReference type="EMBL" id="CAI5779854.1"/>
    </source>
</evidence>
<feature type="compositionally biased region" description="Basic residues" evidence="1">
    <location>
        <begin position="49"/>
        <end position="64"/>
    </location>
</feature>
<protein>
    <submittedName>
        <fullName evidence="2">Uncharacterized protein</fullName>
    </submittedName>
</protein>
<dbReference type="AlphaFoldDB" id="A0AA35KLN5"/>